<proteinExistence type="predicted"/>
<sequence length="123" mass="13840">MVDADVKTKCFISEKKQPYLYMKVSLTIDGEDVGQLTPVQYKYLIMQALKETLGQIGASYTVDLLKLSSNGVALLRLPRGYSDKLWAALTMYGATPAKRRCAFRVLQVSPFLMGLVVDSRWQQ</sequence>
<dbReference type="Gene3D" id="3.30.70.3250">
    <property type="entry name" value="Ribonuclease P, Pop5 subunit"/>
    <property type="match status" value="1"/>
</dbReference>
<evidence type="ECO:0000259" key="2">
    <source>
        <dbReference type="Pfam" id="PF20976"/>
    </source>
</evidence>
<feature type="domain" description="Ribonucleases P/MRP subunit Pop8-like" evidence="2">
    <location>
        <begin position="19"/>
        <end position="92"/>
    </location>
</feature>
<accession>A0A8S3YUC3</accession>
<evidence type="ECO:0000313" key="3">
    <source>
        <dbReference type="EMBL" id="CAG5117916.1"/>
    </source>
</evidence>
<dbReference type="GO" id="GO:0005730">
    <property type="term" value="C:nucleolus"/>
    <property type="evidence" value="ECO:0007669"/>
    <property type="project" value="TreeGrafter"/>
</dbReference>
<name>A0A8S3YUC3_9EUPU</name>
<dbReference type="InterPro" id="IPR049128">
    <property type="entry name" value="Pop8-like_dom"/>
</dbReference>
<dbReference type="SUPFAM" id="SSF160350">
    <property type="entry name" value="Rnp2-like"/>
    <property type="match status" value="1"/>
</dbReference>
<dbReference type="Pfam" id="PF20976">
    <property type="entry name" value="Pop8"/>
    <property type="match status" value="1"/>
</dbReference>
<comment type="caution">
    <text evidence="3">The sequence shown here is derived from an EMBL/GenBank/DDBJ whole genome shotgun (WGS) entry which is preliminary data.</text>
</comment>
<dbReference type="Proteomes" id="UP000678393">
    <property type="component" value="Unassembled WGS sequence"/>
</dbReference>
<keyword evidence="4" id="KW-1185">Reference proteome</keyword>
<reference evidence="3" key="1">
    <citation type="submission" date="2021-04" db="EMBL/GenBank/DDBJ databases">
        <authorList>
            <consortium name="Molecular Ecology Group"/>
        </authorList>
    </citation>
    <scope>NUCLEOTIDE SEQUENCE</scope>
</reference>
<dbReference type="PANTHER" id="PTHR15441">
    <property type="entry name" value="RIBONUCLEASE P PROTEIN SUBUNIT P14"/>
    <property type="match status" value="1"/>
</dbReference>
<dbReference type="OrthoDB" id="2262258at2759"/>
<dbReference type="GO" id="GO:0001682">
    <property type="term" value="P:tRNA 5'-leader removal"/>
    <property type="evidence" value="ECO:0007669"/>
    <property type="project" value="TreeGrafter"/>
</dbReference>
<protein>
    <recommendedName>
        <fullName evidence="2">Ribonucleases P/MRP subunit Pop8-like domain-containing protein</fullName>
    </recommendedName>
</protein>
<dbReference type="EMBL" id="CAJHNH020000472">
    <property type="protein sequence ID" value="CAG5117916.1"/>
    <property type="molecule type" value="Genomic_DNA"/>
</dbReference>
<evidence type="ECO:0000256" key="1">
    <source>
        <dbReference type="ARBA" id="ARBA00022694"/>
    </source>
</evidence>
<evidence type="ECO:0000313" key="4">
    <source>
        <dbReference type="Proteomes" id="UP000678393"/>
    </source>
</evidence>
<dbReference type="GO" id="GO:0033204">
    <property type="term" value="F:ribonuclease P RNA binding"/>
    <property type="evidence" value="ECO:0007669"/>
    <property type="project" value="TreeGrafter"/>
</dbReference>
<keyword evidence="1" id="KW-0819">tRNA processing</keyword>
<dbReference type="AlphaFoldDB" id="A0A8S3YUC3"/>
<dbReference type="PANTHER" id="PTHR15441:SF1">
    <property type="entry name" value="RIBONUCLEASE P PROTEIN SUBUNIT P14"/>
    <property type="match status" value="1"/>
</dbReference>
<dbReference type="InterPro" id="IPR038085">
    <property type="entry name" value="Rnp2-like_sf"/>
</dbReference>
<gene>
    <name evidence="3" type="ORF">CUNI_LOCUS3474</name>
</gene>
<dbReference type="GO" id="GO:0030681">
    <property type="term" value="C:multimeric ribonuclease P complex"/>
    <property type="evidence" value="ECO:0007669"/>
    <property type="project" value="TreeGrafter"/>
</dbReference>
<organism evidence="3 4">
    <name type="scientific">Candidula unifasciata</name>
    <dbReference type="NCBI Taxonomy" id="100452"/>
    <lineage>
        <taxon>Eukaryota</taxon>
        <taxon>Metazoa</taxon>
        <taxon>Spiralia</taxon>
        <taxon>Lophotrochozoa</taxon>
        <taxon>Mollusca</taxon>
        <taxon>Gastropoda</taxon>
        <taxon>Heterobranchia</taxon>
        <taxon>Euthyneura</taxon>
        <taxon>Panpulmonata</taxon>
        <taxon>Eupulmonata</taxon>
        <taxon>Stylommatophora</taxon>
        <taxon>Helicina</taxon>
        <taxon>Helicoidea</taxon>
        <taxon>Geomitridae</taxon>
        <taxon>Candidula</taxon>
    </lineage>
</organism>